<feature type="region of interest" description="Disordered" evidence="19">
    <location>
        <begin position="84"/>
        <end position="109"/>
    </location>
</feature>
<keyword evidence="4" id="KW-0479">Metal-binding</keyword>
<evidence type="ECO:0000256" key="6">
    <source>
        <dbReference type="ARBA" id="ARBA00022771"/>
    </source>
</evidence>
<evidence type="ECO:0000256" key="19">
    <source>
        <dbReference type="SAM" id="MobiDB-lite"/>
    </source>
</evidence>
<dbReference type="InterPro" id="IPR036236">
    <property type="entry name" value="Znf_C2H2_sf"/>
</dbReference>
<comment type="function">
    <text evidence="15">Transcription factor that binds to the sequence motif 5'-CATCCCATAATA-3', and is specifically required to silence expression of fetal hemoglobin in adult erythroid cells. Prevents expression of fetal hemoglobin genes HBG1 and HBG2 through CHD4: acts as a direct transcriptional activator of CHD4, a central component of the NuRD complex that represses transcription of fetal hemoglobin genes HBG1 and HBG2 in erythroid cells. May also activate transcription of matrix-remodeling genes such as MMP1 during fibroblast senescence. May activate transcription of the gap junction gene GJC1, perhaps in response to increasing glucose. However, recent studies suggest that ZNF410 is dedicated to regulate expression of a single gene: CHD4.</text>
</comment>
<proteinExistence type="predicted"/>
<dbReference type="PANTHER" id="PTHR14003">
    <property type="entry name" value="TRANSCRIPTIONAL REPRESSOR PROTEIN YY"/>
    <property type="match status" value="1"/>
</dbReference>
<keyword evidence="14" id="KW-0539">Nucleus</keyword>
<dbReference type="GO" id="GO:0031519">
    <property type="term" value="C:PcG protein complex"/>
    <property type="evidence" value="ECO:0007669"/>
    <property type="project" value="TreeGrafter"/>
</dbReference>
<dbReference type="GeneID" id="105299269"/>
<evidence type="ECO:0000313" key="22">
    <source>
        <dbReference type="RefSeq" id="XP_023392808.1"/>
    </source>
</evidence>
<dbReference type="PANTHER" id="PTHR14003:SF24">
    <property type="entry name" value="ZINC FINGER PROTEIN 410"/>
    <property type="match status" value="1"/>
</dbReference>
<dbReference type="InterPro" id="IPR013087">
    <property type="entry name" value="Znf_C2H2_type"/>
</dbReference>
<evidence type="ECO:0000256" key="1">
    <source>
        <dbReference type="ARBA" id="ARBA00004123"/>
    </source>
</evidence>
<evidence type="ECO:0000259" key="20">
    <source>
        <dbReference type="PROSITE" id="PS50157"/>
    </source>
</evidence>
<evidence type="ECO:0000256" key="10">
    <source>
        <dbReference type="ARBA" id="ARBA00023125"/>
    </source>
</evidence>
<evidence type="ECO:0000256" key="5">
    <source>
        <dbReference type="ARBA" id="ARBA00022737"/>
    </source>
</evidence>
<keyword evidence="12" id="KW-0804">Transcription</keyword>
<dbReference type="SUPFAM" id="SSF57667">
    <property type="entry name" value="beta-beta-alpha zinc fingers"/>
    <property type="match status" value="3"/>
</dbReference>
<protein>
    <recommendedName>
        <fullName evidence="17">Zinc finger protein 410</fullName>
    </recommendedName>
</protein>
<evidence type="ECO:0000256" key="2">
    <source>
        <dbReference type="ARBA" id="ARBA00004286"/>
    </source>
</evidence>
<evidence type="ECO:0000256" key="4">
    <source>
        <dbReference type="ARBA" id="ARBA00022723"/>
    </source>
</evidence>
<dbReference type="GO" id="GO:0000981">
    <property type="term" value="F:DNA-binding transcription factor activity, RNA polymerase II-specific"/>
    <property type="evidence" value="ECO:0007669"/>
    <property type="project" value="TreeGrafter"/>
</dbReference>
<evidence type="ECO:0000256" key="13">
    <source>
        <dbReference type="ARBA" id="ARBA00023180"/>
    </source>
</evidence>
<dbReference type="Proteomes" id="UP000515202">
    <property type="component" value="Unplaced"/>
</dbReference>
<keyword evidence="8" id="KW-0832">Ubl conjugation</keyword>
<feature type="domain" description="C2H2-type" evidence="20">
    <location>
        <begin position="330"/>
        <end position="359"/>
    </location>
</feature>
<accession>A0A6P6CZP4</accession>
<reference evidence="22" key="1">
    <citation type="submission" date="2025-08" db="UniProtKB">
        <authorList>
            <consortium name="RefSeq"/>
        </authorList>
    </citation>
    <scope>IDENTIFICATION</scope>
    <source>
        <tissue evidence="22">Kidney</tissue>
    </source>
</reference>
<evidence type="ECO:0000256" key="18">
    <source>
        <dbReference type="PROSITE-ProRule" id="PRU00042"/>
    </source>
</evidence>
<comment type="subcellular location">
    <subcellularLocation>
        <location evidence="2">Chromosome</location>
    </subcellularLocation>
    <subcellularLocation>
        <location evidence="1">Nucleus</location>
    </subcellularLocation>
</comment>
<dbReference type="GO" id="GO:0008270">
    <property type="term" value="F:zinc ion binding"/>
    <property type="evidence" value="ECO:0007669"/>
    <property type="project" value="UniProtKB-KW"/>
</dbReference>
<keyword evidence="3" id="KW-0158">Chromosome</keyword>
<keyword evidence="5" id="KW-0677">Repeat</keyword>
<name>A0A6P6CZP4_PTEVA</name>
<sequence length="499" mass="54868">MLSDELESKPELLVQFVQNTSIPLGQGLVESEAKDITCLSLLPVTEASECSRLILPDDTPNHTNSSKEVPSSAVLRSLQVNVGPDGEETRAQTVQKSPEFLSTPESPSLLQDLQPSDSTSFILLNLTRAGIFIAFSVLCSCLRYKLGVSIFNSVILKWKEVLSLFYFGELVYVVFGSSASPRNLEMQIQRPHAPRSETSRTGSFPGLQICDSVTGENMHLGSGDGQPKDSGPLPQVEKKLKCTVEGCDRTFVWPAHFKYHLKTHRNDRSFICPAEGCGKSFYVLQRLKVHMRTHNGEKPFMCPESSCGKQFTTAGNLKNHLRIHTGEKPFLCEAQGCGRSFAEYSSLRKHLVVHSGEKPHQCQVCGKTFSQSGSRNVHMRKHHLQMGAARSQEQEQTAEPLMGSSLLEEASVPSKNLVSMNSQPNLGGESLNLPNTNSILGVDDEVLAEGSPRPLSSVPDVTHHLVTMQSGRQSFEVSVLTAVNPQELLNQGDLTERRT</sequence>
<dbReference type="FunFam" id="3.30.160.60:FF:000071">
    <property type="entry name" value="Putative zinc finger protein 143"/>
    <property type="match status" value="1"/>
</dbReference>
<dbReference type="CTD" id="57862"/>
<evidence type="ECO:0000256" key="11">
    <source>
        <dbReference type="ARBA" id="ARBA00023159"/>
    </source>
</evidence>
<evidence type="ECO:0000256" key="9">
    <source>
        <dbReference type="ARBA" id="ARBA00023015"/>
    </source>
</evidence>
<evidence type="ECO:0000256" key="8">
    <source>
        <dbReference type="ARBA" id="ARBA00022843"/>
    </source>
</evidence>
<dbReference type="GO" id="GO:0000785">
    <property type="term" value="C:chromatin"/>
    <property type="evidence" value="ECO:0007669"/>
    <property type="project" value="TreeGrafter"/>
</dbReference>
<keyword evidence="9" id="KW-0805">Transcription regulation</keyword>
<dbReference type="RefSeq" id="XP_023392808.1">
    <property type="nucleotide sequence ID" value="XM_023537040.1"/>
</dbReference>
<dbReference type="GO" id="GO:0005667">
    <property type="term" value="C:transcription regulator complex"/>
    <property type="evidence" value="ECO:0007669"/>
    <property type="project" value="TreeGrafter"/>
</dbReference>
<dbReference type="Gene3D" id="3.30.160.60">
    <property type="entry name" value="Classic Zinc Finger"/>
    <property type="match status" value="5"/>
</dbReference>
<evidence type="ECO:0000256" key="12">
    <source>
        <dbReference type="ARBA" id="ARBA00023163"/>
    </source>
</evidence>
<gene>
    <name evidence="22" type="primary">ZNF410</name>
</gene>
<dbReference type="SMART" id="SM00355">
    <property type="entry name" value="ZnF_C2H2"/>
    <property type="match status" value="5"/>
</dbReference>
<evidence type="ECO:0000313" key="21">
    <source>
        <dbReference type="Proteomes" id="UP000515202"/>
    </source>
</evidence>
<feature type="domain" description="C2H2-type" evidence="20">
    <location>
        <begin position="300"/>
        <end position="329"/>
    </location>
</feature>
<dbReference type="FunFam" id="3.30.160.60:FF:000462">
    <property type="entry name" value="Zinc finger protein 410"/>
    <property type="match status" value="1"/>
</dbReference>
<dbReference type="KEGG" id="pvp:105299269"/>
<evidence type="ECO:0000256" key="7">
    <source>
        <dbReference type="ARBA" id="ARBA00022833"/>
    </source>
</evidence>
<dbReference type="PROSITE" id="PS50157">
    <property type="entry name" value="ZINC_FINGER_C2H2_2"/>
    <property type="match status" value="5"/>
</dbReference>
<feature type="domain" description="C2H2-type" evidence="20">
    <location>
        <begin position="240"/>
        <end position="269"/>
    </location>
</feature>
<dbReference type="GO" id="GO:0045893">
    <property type="term" value="P:positive regulation of DNA-templated transcription"/>
    <property type="evidence" value="ECO:0007669"/>
    <property type="project" value="UniProtKB-ARBA"/>
</dbReference>
<keyword evidence="10" id="KW-0238">DNA-binding</keyword>
<dbReference type="PROSITE" id="PS00028">
    <property type="entry name" value="ZINC_FINGER_C2H2_1"/>
    <property type="match status" value="4"/>
</dbReference>
<evidence type="ECO:0000256" key="17">
    <source>
        <dbReference type="ARBA" id="ARBA00067821"/>
    </source>
</evidence>
<evidence type="ECO:0000256" key="3">
    <source>
        <dbReference type="ARBA" id="ARBA00022454"/>
    </source>
</evidence>
<keyword evidence="7" id="KW-0862">Zinc</keyword>
<keyword evidence="13" id="KW-0325">Glycoprotein</keyword>
<dbReference type="FunFam" id="3.30.160.60:FF:000441">
    <property type="entry name" value="zinc finger protein 410 isoform X1"/>
    <property type="match status" value="1"/>
</dbReference>
<evidence type="ECO:0000256" key="15">
    <source>
        <dbReference type="ARBA" id="ARBA00055956"/>
    </source>
</evidence>
<dbReference type="AlphaFoldDB" id="A0A6P6CZP4"/>
<dbReference type="FunFam" id="3.30.160.60:FF:000221">
    <property type="entry name" value="Zinc finger protein 410"/>
    <property type="match status" value="1"/>
</dbReference>
<keyword evidence="21" id="KW-1185">Reference proteome</keyword>
<dbReference type="Pfam" id="PF00096">
    <property type="entry name" value="zf-C2H2"/>
    <property type="match status" value="4"/>
</dbReference>
<feature type="domain" description="C2H2-type" evidence="20">
    <location>
        <begin position="360"/>
        <end position="382"/>
    </location>
</feature>
<evidence type="ECO:0000256" key="16">
    <source>
        <dbReference type="ARBA" id="ARBA00064830"/>
    </source>
</evidence>
<evidence type="ECO:0000256" key="14">
    <source>
        <dbReference type="ARBA" id="ARBA00023242"/>
    </source>
</evidence>
<comment type="subunit">
    <text evidence="16">Interacts with CDKN2A/p14ARF.</text>
</comment>
<organism evidence="21 22">
    <name type="scientific">Pteropus vampyrus</name>
    <name type="common">Large flying fox</name>
    <dbReference type="NCBI Taxonomy" id="132908"/>
    <lineage>
        <taxon>Eukaryota</taxon>
        <taxon>Metazoa</taxon>
        <taxon>Chordata</taxon>
        <taxon>Craniata</taxon>
        <taxon>Vertebrata</taxon>
        <taxon>Euteleostomi</taxon>
        <taxon>Mammalia</taxon>
        <taxon>Eutheria</taxon>
        <taxon>Laurasiatheria</taxon>
        <taxon>Chiroptera</taxon>
        <taxon>Yinpterochiroptera</taxon>
        <taxon>Pteropodoidea</taxon>
        <taxon>Pteropodidae</taxon>
        <taxon>Pteropodinae</taxon>
        <taxon>Pteropus</taxon>
    </lineage>
</organism>
<dbReference type="GO" id="GO:0000978">
    <property type="term" value="F:RNA polymerase II cis-regulatory region sequence-specific DNA binding"/>
    <property type="evidence" value="ECO:0007669"/>
    <property type="project" value="TreeGrafter"/>
</dbReference>
<keyword evidence="6 18" id="KW-0863">Zinc-finger</keyword>
<feature type="domain" description="C2H2-type" evidence="20">
    <location>
        <begin position="270"/>
        <end position="299"/>
    </location>
</feature>
<keyword evidence="11" id="KW-0010">Activator</keyword>
<dbReference type="OrthoDB" id="5977959at2759"/>